<dbReference type="InterPro" id="IPR001012">
    <property type="entry name" value="UBX_dom"/>
</dbReference>
<feature type="domain" description="UBX" evidence="6">
    <location>
        <begin position="244"/>
        <end position="319"/>
    </location>
</feature>
<feature type="region of interest" description="Disordered" evidence="4">
    <location>
        <begin position="212"/>
        <end position="239"/>
    </location>
</feature>
<feature type="domain" description="UBA" evidence="5">
    <location>
        <begin position="1"/>
        <end position="42"/>
    </location>
</feature>
<reference evidence="7 8" key="1">
    <citation type="submission" date="2018-06" db="EMBL/GenBank/DDBJ databases">
        <title>Comparative genomics reveals the genomic features of Rhizophagus irregularis, R. cerebriforme, R. diaphanum and Gigaspora rosea, and their symbiotic lifestyle signature.</title>
        <authorList>
            <person name="Morin E."/>
            <person name="San Clemente H."/>
            <person name="Chen E.C.H."/>
            <person name="De La Providencia I."/>
            <person name="Hainaut M."/>
            <person name="Kuo A."/>
            <person name="Kohler A."/>
            <person name="Murat C."/>
            <person name="Tang N."/>
            <person name="Roy S."/>
            <person name="Loubradou J."/>
            <person name="Henrissat B."/>
            <person name="Grigoriev I.V."/>
            <person name="Corradi N."/>
            <person name="Roux C."/>
            <person name="Martin F.M."/>
        </authorList>
    </citation>
    <scope>NUCLEOTIDE SEQUENCE [LARGE SCALE GENOMIC DNA]</scope>
    <source>
        <strain evidence="7 8">DAOM 194757</strain>
    </source>
</reference>
<dbReference type="InterPro" id="IPR009060">
    <property type="entry name" value="UBA-like_sf"/>
</dbReference>
<evidence type="ECO:0000256" key="4">
    <source>
        <dbReference type="SAM" id="MobiDB-lite"/>
    </source>
</evidence>
<dbReference type="GO" id="GO:1903094">
    <property type="term" value="P:negative regulation of protein K48-linked deubiquitination"/>
    <property type="evidence" value="ECO:0007669"/>
    <property type="project" value="TreeGrafter"/>
</dbReference>
<gene>
    <name evidence="7" type="ORF">C2G38_245547</name>
</gene>
<dbReference type="STRING" id="44941.A0A397UHG7"/>
<dbReference type="Gene3D" id="1.10.8.10">
    <property type="entry name" value="DNA helicase RuvA subunit, C-terminal domain"/>
    <property type="match status" value="1"/>
</dbReference>
<evidence type="ECO:0000313" key="7">
    <source>
        <dbReference type="EMBL" id="RIB09742.1"/>
    </source>
</evidence>
<organism evidence="7 8">
    <name type="scientific">Gigaspora rosea</name>
    <dbReference type="NCBI Taxonomy" id="44941"/>
    <lineage>
        <taxon>Eukaryota</taxon>
        <taxon>Fungi</taxon>
        <taxon>Fungi incertae sedis</taxon>
        <taxon>Mucoromycota</taxon>
        <taxon>Glomeromycotina</taxon>
        <taxon>Glomeromycetes</taxon>
        <taxon>Diversisporales</taxon>
        <taxon>Gigasporaceae</taxon>
        <taxon>Gigaspora</taxon>
    </lineage>
</organism>
<name>A0A397UHG7_9GLOM</name>
<evidence type="ECO:0000259" key="5">
    <source>
        <dbReference type="PROSITE" id="PS50030"/>
    </source>
</evidence>
<comment type="subcellular location">
    <subcellularLocation>
        <location evidence="1">Cytoplasm</location>
    </subcellularLocation>
</comment>
<dbReference type="SUPFAM" id="SSF54236">
    <property type="entry name" value="Ubiquitin-like"/>
    <property type="match status" value="1"/>
</dbReference>
<dbReference type="Proteomes" id="UP000266673">
    <property type="component" value="Unassembled WGS sequence"/>
</dbReference>
<feature type="compositionally biased region" description="Basic and acidic residues" evidence="4">
    <location>
        <begin position="164"/>
        <end position="191"/>
    </location>
</feature>
<dbReference type="InterPro" id="IPR015940">
    <property type="entry name" value="UBA"/>
</dbReference>
<dbReference type="Gene3D" id="3.10.20.90">
    <property type="entry name" value="Phosphatidylinositol 3-kinase Catalytic Subunit, Chain A, domain 1"/>
    <property type="match status" value="1"/>
</dbReference>
<dbReference type="SUPFAM" id="SSF46934">
    <property type="entry name" value="UBA-like"/>
    <property type="match status" value="1"/>
</dbReference>
<dbReference type="GO" id="GO:0005737">
    <property type="term" value="C:cytoplasm"/>
    <property type="evidence" value="ECO:0007669"/>
    <property type="project" value="UniProtKB-SubCell"/>
</dbReference>
<feature type="compositionally biased region" description="Basic and acidic residues" evidence="4">
    <location>
        <begin position="144"/>
        <end position="157"/>
    </location>
</feature>
<feature type="region of interest" description="Disordered" evidence="4">
    <location>
        <begin position="144"/>
        <end position="191"/>
    </location>
</feature>
<dbReference type="PROSITE" id="PS50030">
    <property type="entry name" value="UBA"/>
    <property type="match status" value="1"/>
</dbReference>
<dbReference type="PROSITE" id="PS50033">
    <property type="entry name" value="UBX"/>
    <property type="match status" value="1"/>
</dbReference>
<dbReference type="InterPro" id="IPR029071">
    <property type="entry name" value="Ubiquitin-like_domsf"/>
</dbReference>
<accession>A0A397UHG7</accession>
<keyword evidence="8" id="KW-1185">Reference proteome</keyword>
<protein>
    <submittedName>
        <fullName evidence="7">Ubiquitin-related domain-containing protein</fullName>
    </submittedName>
</protein>
<dbReference type="OrthoDB" id="10254930at2759"/>
<dbReference type="Pfam" id="PF00789">
    <property type="entry name" value="UBX"/>
    <property type="match status" value="1"/>
</dbReference>
<dbReference type="PANTHER" id="PTHR46340:SF1">
    <property type="entry name" value="UBX DOMAIN-CONTAINING PROTEIN 1"/>
    <property type="match status" value="1"/>
</dbReference>
<dbReference type="GO" id="GO:0005634">
    <property type="term" value="C:nucleus"/>
    <property type="evidence" value="ECO:0007669"/>
    <property type="project" value="TreeGrafter"/>
</dbReference>
<evidence type="ECO:0000256" key="1">
    <source>
        <dbReference type="ARBA" id="ARBA00004496"/>
    </source>
</evidence>
<dbReference type="AlphaFoldDB" id="A0A397UHG7"/>
<sequence>MSSKSDHDTLIEMGFPPDKVARALKATKGAGLQPAMDWLISHPDDLEDEPAGRSLGEKPAGEPAGGASEDQDEGEIQDGEQTAQSLQCNDCQKLLRDANAAQNHAAKTGHVNFSESTTAIKPLTEEEKKAKLLELKQRLAEKRELRALQDKEDEKSRERMRRQSGRELTEAKNKMEEKEMQKLLMAKKKEKEEEKIAKAKIKAQIEADKKERAAKREAAKQATQAQKQEEAAAEAAAAAAAAKKEYTETRLQIRQPTGAPITQTFQSTDTLQIVHDLVSQHVTGPFKLMTTFPRKVFGDSEMQQTLKDLNLVPSAVLVVNTS</sequence>
<evidence type="ECO:0000313" key="8">
    <source>
        <dbReference type="Proteomes" id="UP000266673"/>
    </source>
</evidence>
<evidence type="ECO:0000256" key="2">
    <source>
        <dbReference type="ARBA" id="ARBA00022490"/>
    </source>
</evidence>
<dbReference type="EMBL" id="QKWP01001332">
    <property type="protein sequence ID" value="RIB09742.1"/>
    <property type="molecule type" value="Genomic_DNA"/>
</dbReference>
<dbReference type="Pfam" id="PF22562">
    <property type="entry name" value="UBA_7"/>
    <property type="match status" value="1"/>
</dbReference>
<evidence type="ECO:0000259" key="6">
    <source>
        <dbReference type="PROSITE" id="PS50033"/>
    </source>
</evidence>
<dbReference type="GO" id="GO:0031397">
    <property type="term" value="P:negative regulation of protein ubiquitination"/>
    <property type="evidence" value="ECO:0007669"/>
    <property type="project" value="TreeGrafter"/>
</dbReference>
<evidence type="ECO:0000256" key="3">
    <source>
        <dbReference type="ARBA" id="ARBA00023054"/>
    </source>
</evidence>
<dbReference type="GO" id="GO:0032435">
    <property type="term" value="P:negative regulation of proteasomal ubiquitin-dependent protein catabolic process"/>
    <property type="evidence" value="ECO:0007669"/>
    <property type="project" value="TreeGrafter"/>
</dbReference>
<comment type="caution">
    <text evidence="7">The sequence shown here is derived from an EMBL/GenBank/DDBJ whole genome shotgun (WGS) entry which is preliminary data.</text>
</comment>
<dbReference type="GO" id="GO:0036435">
    <property type="term" value="F:K48-linked polyubiquitin modification-dependent protein binding"/>
    <property type="evidence" value="ECO:0007669"/>
    <property type="project" value="TreeGrafter"/>
</dbReference>
<feature type="compositionally biased region" description="Acidic residues" evidence="4">
    <location>
        <begin position="69"/>
        <end position="78"/>
    </location>
</feature>
<keyword evidence="2" id="KW-0963">Cytoplasm</keyword>
<dbReference type="SMART" id="SM00165">
    <property type="entry name" value="UBA"/>
    <property type="match status" value="1"/>
</dbReference>
<dbReference type="InterPro" id="IPR057766">
    <property type="entry name" value="Znf-C2H2_OTU1-like_C"/>
</dbReference>
<proteinExistence type="predicted"/>
<dbReference type="SMART" id="SM00166">
    <property type="entry name" value="UBX"/>
    <property type="match status" value="1"/>
</dbReference>
<dbReference type="PANTHER" id="PTHR46340">
    <property type="entry name" value="UBX DOMAIN-CONTAINING PROTEIN 1"/>
    <property type="match status" value="1"/>
</dbReference>
<feature type="region of interest" description="Disordered" evidence="4">
    <location>
        <begin position="35"/>
        <end position="85"/>
    </location>
</feature>
<keyword evidence="3" id="KW-0175">Coiled coil</keyword>
<dbReference type="Pfam" id="PF24560">
    <property type="entry name" value="zf-C2H2_OTU1_C"/>
    <property type="match status" value="1"/>
</dbReference>